<proteinExistence type="predicted"/>
<feature type="region of interest" description="Disordered" evidence="1">
    <location>
        <begin position="1"/>
        <end position="25"/>
    </location>
</feature>
<evidence type="ECO:0000313" key="3">
    <source>
        <dbReference type="Proteomes" id="UP000632858"/>
    </source>
</evidence>
<organism evidence="2 3">
    <name type="scientific">Arenimonas maotaiensis</name>
    <dbReference type="NCBI Taxonomy" id="1446479"/>
    <lineage>
        <taxon>Bacteria</taxon>
        <taxon>Pseudomonadati</taxon>
        <taxon>Pseudomonadota</taxon>
        <taxon>Gammaproteobacteria</taxon>
        <taxon>Lysobacterales</taxon>
        <taxon>Lysobacteraceae</taxon>
        <taxon>Arenimonas</taxon>
    </lineage>
</organism>
<sequence>MATPPNSTAAAARPPTGRKHAASTPTTATWTATVLSASCCPAVVVFRTFQTPGAGCGQKRPEAAVLYQQKAVFAIENCVIFRRLRDWAQ</sequence>
<dbReference type="EMBL" id="BMFO01000006">
    <property type="protein sequence ID" value="GGF98569.1"/>
    <property type="molecule type" value="Genomic_DNA"/>
</dbReference>
<dbReference type="AlphaFoldDB" id="A0A917CSY0"/>
<reference evidence="2" key="2">
    <citation type="submission" date="2020-09" db="EMBL/GenBank/DDBJ databases">
        <authorList>
            <person name="Sun Q."/>
            <person name="Zhou Y."/>
        </authorList>
    </citation>
    <scope>NUCLEOTIDE SEQUENCE</scope>
    <source>
        <strain evidence="2">CGMCC 1.12726</strain>
    </source>
</reference>
<keyword evidence="3" id="KW-1185">Reference proteome</keyword>
<evidence type="ECO:0000313" key="2">
    <source>
        <dbReference type="EMBL" id="GGF98569.1"/>
    </source>
</evidence>
<name>A0A917CSY0_9GAMM</name>
<protein>
    <submittedName>
        <fullName evidence="2">Uncharacterized protein</fullName>
    </submittedName>
</protein>
<reference evidence="2" key="1">
    <citation type="journal article" date="2014" name="Int. J. Syst. Evol. Microbiol.">
        <title>Complete genome sequence of Corynebacterium casei LMG S-19264T (=DSM 44701T), isolated from a smear-ripened cheese.</title>
        <authorList>
            <consortium name="US DOE Joint Genome Institute (JGI-PGF)"/>
            <person name="Walter F."/>
            <person name="Albersmeier A."/>
            <person name="Kalinowski J."/>
            <person name="Ruckert C."/>
        </authorList>
    </citation>
    <scope>NUCLEOTIDE SEQUENCE</scope>
    <source>
        <strain evidence="2">CGMCC 1.12726</strain>
    </source>
</reference>
<gene>
    <name evidence="2" type="ORF">GCM10010960_20190</name>
</gene>
<comment type="caution">
    <text evidence="2">The sequence shown here is derived from an EMBL/GenBank/DDBJ whole genome shotgun (WGS) entry which is preliminary data.</text>
</comment>
<accession>A0A917CSY0</accession>
<dbReference type="Proteomes" id="UP000632858">
    <property type="component" value="Unassembled WGS sequence"/>
</dbReference>
<evidence type="ECO:0000256" key="1">
    <source>
        <dbReference type="SAM" id="MobiDB-lite"/>
    </source>
</evidence>